<dbReference type="AlphaFoldDB" id="A0A927PN64"/>
<evidence type="ECO:0000256" key="4">
    <source>
        <dbReference type="ARBA" id="ARBA00022679"/>
    </source>
</evidence>
<dbReference type="GO" id="GO:0005524">
    <property type="term" value="F:ATP binding"/>
    <property type="evidence" value="ECO:0007669"/>
    <property type="project" value="UniProtKB-KW"/>
</dbReference>
<evidence type="ECO:0000259" key="10">
    <source>
        <dbReference type="Pfam" id="PF07730"/>
    </source>
</evidence>
<keyword evidence="3" id="KW-0597">Phosphoprotein</keyword>
<feature type="transmembrane region" description="Helical" evidence="9">
    <location>
        <begin position="108"/>
        <end position="131"/>
    </location>
</feature>
<dbReference type="InterPro" id="IPR036890">
    <property type="entry name" value="HATPase_C_sf"/>
</dbReference>
<keyword evidence="6" id="KW-0418">Kinase</keyword>
<dbReference type="EMBL" id="JACYWE010000009">
    <property type="protein sequence ID" value="MBD8507652.1"/>
    <property type="molecule type" value="Genomic_DNA"/>
</dbReference>
<evidence type="ECO:0000256" key="5">
    <source>
        <dbReference type="ARBA" id="ARBA00022741"/>
    </source>
</evidence>
<dbReference type="PANTHER" id="PTHR24421:SF10">
    <property type="entry name" value="NITRATE_NITRITE SENSOR PROTEIN NARQ"/>
    <property type="match status" value="1"/>
</dbReference>
<accession>A0A927PN64</accession>
<evidence type="ECO:0000256" key="2">
    <source>
        <dbReference type="ARBA" id="ARBA00012438"/>
    </source>
</evidence>
<proteinExistence type="predicted"/>
<organism evidence="11 12">
    <name type="scientific">Lolliginicoccus lacisalsi</name>
    <dbReference type="NCBI Taxonomy" id="2742202"/>
    <lineage>
        <taxon>Bacteria</taxon>
        <taxon>Bacillati</taxon>
        <taxon>Actinomycetota</taxon>
        <taxon>Actinomycetes</taxon>
        <taxon>Mycobacteriales</taxon>
        <taxon>Hoyosellaceae</taxon>
        <taxon>Lolliginicoccus</taxon>
    </lineage>
</organism>
<dbReference type="GO" id="GO:0000155">
    <property type="term" value="F:phosphorelay sensor kinase activity"/>
    <property type="evidence" value="ECO:0007669"/>
    <property type="project" value="InterPro"/>
</dbReference>
<evidence type="ECO:0000256" key="8">
    <source>
        <dbReference type="ARBA" id="ARBA00023012"/>
    </source>
</evidence>
<dbReference type="GO" id="GO:0046983">
    <property type="term" value="F:protein dimerization activity"/>
    <property type="evidence" value="ECO:0007669"/>
    <property type="project" value="InterPro"/>
</dbReference>
<protein>
    <recommendedName>
        <fullName evidence="2">histidine kinase</fullName>
        <ecNumber evidence="2">2.7.13.3</ecNumber>
    </recommendedName>
</protein>
<keyword evidence="9" id="KW-0812">Transmembrane</keyword>
<dbReference type="InterPro" id="IPR050482">
    <property type="entry name" value="Sensor_HK_TwoCompSys"/>
</dbReference>
<name>A0A927PN64_9ACTN</name>
<dbReference type="Pfam" id="PF07730">
    <property type="entry name" value="HisKA_3"/>
    <property type="match status" value="1"/>
</dbReference>
<evidence type="ECO:0000256" key="1">
    <source>
        <dbReference type="ARBA" id="ARBA00000085"/>
    </source>
</evidence>
<dbReference type="GO" id="GO:0016020">
    <property type="term" value="C:membrane"/>
    <property type="evidence" value="ECO:0007669"/>
    <property type="project" value="InterPro"/>
</dbReference>
<evidence type="ECO:0000256" key="3">
    <source>
        <dbReference type="ARBA" id="ARBA00022553"/>
    </source>
</evidence>
<keyword evidence="8" id="KW-0902">Two-component regulatory system</keyword>
<evidence type="ECO:0000313" key="11">
    <source>
        <dbReference type="EMBL" id="MBD8507652.1"/>
    </source>
</evidence>
<feature type="transmembrane region" description="Helical" evidence="9">
    <location>
        <begin position="77"/>
        <end position="102"/>
    </location>
</feature>
<dbReference type="InterPro" id="IPR011712">
    <property type="entry name" value="Sig_transdc_His_kin_sub3_dim/P"/>
</dbReference>
<dbReference type="EC" id="2.7.13.3" evidence="2"/>
<feature type="transmembrane region" description="Helical" evidence="9">
    <location>
        <begin position="16"/>
        <end position="35"/>
    </location>
</feature>
<feature type="domain" description="Signal transduction histidine kinase subgroup 3 dimerisation and phosphoacceptor" evidence="10">
    <location>
        <begin position="183"/>
        <end position="249"/>
    </location>
</feature>
<evidence type="ECO:0000256" key="6">
    <source>
        <dbReference type="ARBA" id="ARBA00022777"/>
    </source>
</evidence>
<keyword evidence="7" id="KW-0067">ATP-binding</keyword>
<evidence type="ECO:0000256" key="9">
    <source>
        <dbReference type="SAM" id="Phobius"/>
    </source>
</evidence>
<dbReference type="RefSeq" id="WP_192040105.1">
    <property type="nucleotide sequence ID" value="NZ_JACYWE010000009.1"/>
</dbReference>
<dbReference type="PANTHER" id="PTHR24421">
    <property type="entry name" value="NITRATE/NITRITE SENSOR PROTEIN NARX-RELATED"/>
    <property type="match status" value="1"/>
</dbReference>
<keyword evidence="9" id="KW-0472">Membrane</keyword>
<feature type="transmembrane region" description="Helical" evidence="9">
    <location>
        <begin position="143"/>
        <end position="161"/>
    </location>
</feature>
<evidence type="ECO:0000256" key="7">
    <source>
        <dbReference type="ARBA" id="ARBA00022840"/>
    </source>
</evidence>
<gene>
    <name evidence="11" type="ORF">HT102_14285</name>
</gene>
<keyword evidence="9" id="KW-1133">Transmembrane helix</keyword>
<dbReference type="Gene3D" id="1.20.5.1930">
    <property type="match status" value="1"/>
</dbReference>
<sequence length="366" mass="39068">MTSTIEAGRDEPSDHGWIFGAAWLVFLIFPAMLIVEDNESIATRVAALMLLATYATLYTAGLFLLRDIAEDSARINILVAALIAIIVAVAATTGIGAALAMLPFVTCYAIFAWPLARSLGLVALAAAAILWAPTLIDGTTIGAYWQILLFTAPAVVISLMWRTLLLTEDDRRHLEQEVARLGERDRIAREVHDILGHGLTVIAVQAELASRLIDADADRARTEIEAVHELSRTALAEVRAAVSGLRTRNLPEALHAAEQALDTAGIDLRAEITASPDRADIAEVFASAIQEGTTNIIRHSKAHACHIHIDRRRLRITNDGAPAGPPSTARLGNGLRGLAERAAAAGGRVTASTLGGGEFNLEVEIP</sequence>
<evidence type="ECO:0000313" key="12">
    <source>
        <dbReference type="Proteomes" id="UP000642993"/>
    </source>
</evidence>
<keyword evidence="12" id="KW-1185">Reference proteome</keyword>
<keyword evidence="4" id="KW-0808">Transferase</keyword>
<dbReference type="Gene3D" id="3.30.565.10">
    <property type="entry name" value="Histidine kinase-like ATPase, C-terminal domain"/>
    <property type="match status" value="1"/>
</dbReference>
<dbReference type="Proteomes" id="UP000642993">
    <property type="component" value="Unassembled WGS sequence"/>
</dbReference>
<keyword evidence="5" id="KW-0547">Nucleotide-binding</keyword>
<comment type="caution">
    <text evidence="11">The sequence shown here is derived from an EMBL/GenBank/DDBJ whole genome shotgun (WGS) entry which is preliminary data.</text>
</comment>
<comment type="catalytic activity">
    <reaction evidence="1">
        <text>ATP + protein L-histidine = ADP + protein N-phospho-L-histidine.</text>
        <dbReference type="EC" id="2.7.13.3"/>
    </reaction>
</comment>
<reference evidence="11" key="1">
    <citation type="submission" date="2020-09" db="EMBL/GenBank/DDBJ databases">
        <title>Hoyosella lacisalsi sp. nov., a halotolerant actinobacterium isolated from soil of Lake Gudzhirganskoe.</title>
        <authorList>
            <person name="Yang Q."/>
            <person name="Guo P.Y."/>
            <person name="Liu S.W."/>
            <person name="Li F.N."/>
            <person name="Sun C.H."/>
        </authorList>
    </citation>
    <scope>NUCLEOTIDE SEQUENCE</scope>
    <source>
        <strain evidence="11">G463</strain>
    </source>
</reference>
<feature type="transmembrane region" description="Helical" evidence="9">
    <location>
        <begin position="41"/>
        <end position="65"/>
    </location>
</feature>